<reference evidence="1" key="2">
    <citation type="journal article" date="2015" name="Fish Shellfish Immunol.">
        <title>Early steps in the European eel (Anguilla anguilla)-Vibrio vulnificus interaction in the gills: Role of the RtxA13 toxin.</title>
        <authorList>
            <person name="Callol A."/>
            <person name="Pajuelo D."/>
            <person name="Ebbesson L."/>
            <person name="Teles M."/>
            <person name="MacKenzie S."/>
            <person name="Amaro C."/>
        </authorList>
    </citation>
    <scope>NUCLEOTIDE SEQUENCE</scope>
</reference>
<dbReference type="AlphaFoldDB" id="A0A0E9PD10"/>
<dbReference type="EMBL" id="GBXM01090765">
    <property type="protein sequence ID" value="JAH17812.1"/>
    <property type="molecule type" value="Transcribed_RNA"/>
</dbReference>
<reference evidence="1" key="1">
    <citation type="submission" date="2014-11" db="EMBL/GenBank/DDBJ databases">
        <authorList>
            <person name="Amaro Gonzalez C."/>
        </authorList>
    </citation>
    <scope>NUCLEOTIDE SEQUENCE</scope>
</reference>
<name>A0A0E9PD10_ANGAN</name>
<proteinExistence type="predicted"/>
<accession>A0A0E9PD10</accession>
<protein>
    <submittedName>
        <fullName evidence="1">Uncharacterized protein</fullName>
    </submittedName>
</protein>
<sequence length="23" mass="2719">MVYHQIISYKICHLMKTTPVTVI</sequence>
<evidence type="ECO:0000313" key="1">
    <source>
        <dbReference type="EMBL" id="JAH01935.1"/>
    </source>
</evidence>
<organism evidence="1">
    <name type="scientific">Anguilla anguilla</name>
    <name type="common">European freshwater eel</name>
    <name type="synonym">Muraena anguilla</name>
    <dbReference type="NCBI Taxonomy" id="7936"/>
    <lineage>
        <taxon>Eukaryota</taxon>
        <taxon>Metazoa</taxon>
        <taxon>Chordata</taxon>
        <taxon>Craniata</taxon>
        <taxon>Vertebrata</taxon>
        <taxon>Euteleostomi</taxon>
        <taxon>Actinopterygii</taxon>
        <taxon>Neopterygii</taxon>
        <taxon>Teleostei</taxon>
        <taxon>Anguilliformes</taxon>
        <taxon>Anguillidae</taxon>
        <taxon>Anguilla</taxon>
    </lineage>
</organism>
<dbReference type="EMBL" id="GBXM01106642">
    <property type="protein sequence ID" value="JAH01935.1"/>
    <property type="molecule type" value="Transcribed_RNA"/>
</dbReference>